<dbReference type="InterPro" id="IPR045851">
    <property type="entry name" value="AMP-bd_C_sf"/>
</dbReference>
<evidence type="ECO:0000256" key="16">
    <source>
        <dbReference type="ARBA" id="ARBA00048666"/>
    </source>
</evidence>
<dbReference type="GO" id="GO:0004467">
    <property type="term" value="F:long-chain fatty acid-CoA ligase activity"/>
    <property type="evidence" value="ECO:0007669"/>
    <property type="project" value="TreeGrafter"/>
</dbReference>
<feature type="transmembrane region" description="Helical" evidence="20">
    <location>
        <begin position="14"/>
        <end position="47"/>
    </location>
</feature>
<keyword evidence="3" id="KW-0813">Transport</keyword>
<proteinExistence type="inferred from homology"/>
<evidence type="ECO:0000256" key="1">
    <source>
        <dbReference type="ARBA" id="ARBA00004651"/>
    </source>
</evidence>
<keyword evidence="4" id="KW-1003">Cell membrane</keyword>
<evidence type="ECO:0000256" key="2">
    <source>
        <dbReference type="ARBA" id="ARBA00006432"/>
    </source>
</evidence>
<dbReference type="PANTHER" id="PTHR43107">
    <property type="entry name" value="LONG-CHAIN FATTY ACID TRANSPORT PROTEIN"/>
    <property type="match status" value="1"/>
</dbReference>
<evidence type="ECO:0000256" key="13">
    <source>
        <dbReference type="ARBA" id="ARBA00036527"/>
    </source>
</evidence>
<evidence type="ECO:0000256" key="3">
    <source>
        <dbReference type="ARBA" id="ARBA00022448"/>
    </source>
</evidence>
<comment type="similarity">
    <text evidence="2">Belongs to the ATP-dependent AMP-binding enzyme family.</text>
</comment>
<dbReference type="NCBIfam" id="NF006134">
    <property type="entry name" value="PRK08279.1"/>
    <property type="match status" value="1"/>
</dbReference>
<dbReference type="PANTHER" id="PTHR43107:SF15">
    <property type="entry name" value="FATTY ACID TRANSPORT PROTEIN 3, ISOFORM A"/>
    <property type="match status" value="1"/>
</dbReference>
<dbReference type="Proteomes" id="UP000515158">
    <property type="component" value="Unplaced"/>
</dbReference>
<comment type="catalytic activity">
    <reaction evidence="16">
        <text>tetracosanoate + ATP + CoA = tetracosanoyl-CoA + AMP + diphosphate</text>
        <dbReference type="Rhea" id="RHEA:33639"/>
        <dbReference type="ChEBI" id="CHEBI:30616"/>
        <dbReference type="ChEBI" id="CHEBI:31014"/>
        <dbReference type="ChEBI" id="CHEBI:33019"/>
        <dbReference type="ChEBI" id="CHEBI:57287"/>
        <dbReference type="ChEBI" id="CHEBI:65052"/>
        <dbReference type="ChEBI" id="CHEBI:456215"/>
    </reaction>
    <physiologicalReaction direction="left-to-right" evidence="16">
        <dbReference type="Rhea" id="RHEA:33640"/>
    </physiologicalReaction>
</comment>
<accession>A0A6P8Y5I3</accession>
<name>A0A6P8Y5I3_THRPL</name>
<dbReference type="GO" id="GO:0005524">
    <property type="term" value="F:ATP binding"/>
    <property type="evidence" value="ECO:0007669"/>
    <property type="project" value="UniProtKB-KW"/>
</dbReference>
<dbReference type="Pfam" id="PF00501">
    <property type="entry name" value="AMP-binding"/>
    <property type="match status" value="1"/>
</dbReference>
<evidence type="ECO:0000256" key="17">
    <source>
        <dbReference type="ARBA" id="ARBA00060276"/>
    </source>
</evidence>
<dbReference type="GO" id="GO:0005886">
    <property type="term" value="C:plasma membrane"/>
    <property type="evidence" value="ECO:0007669"/>
    <property type="project" value="UniProtKB-SubCell"/>
</dbReference>
<evidence type="ECO:0000256" key="4">
    <source>
        <dbReference type="ARBA" id="ARBA00022475"/>
    </source>
</evidence>
<reference evidence="23" key="1">
    <citation type="submission" date="2025-08" db="UniProtKB">
        <authorList>
            <consortium name="RefSeq"/>
        </authorList>
    </citation>
    <scope>IDENTIFICATION</scope>
    <source>
        <tissue evidence="23">Total insect</tissue>
    </source>
</reference>
<dbReference type="RefSeq" id="XP_034231246.1">
    <property type="nucleotide sequence ID" value="XM_034375355.1"/>
</dbReference>
<keyword evidence="7" id="KW-0547">Nucleotide-binding</keyword>
<evidence type="ECO:0000256" key="19">
    <source>
        <dbReference type="ARBA" id="ARBA00078285"/>
    </source>
</evidence>
<keyword evidence="6 20" id="KW-0812">Transmembrane</keyword>
<dbReference type="GO" id="GO:0005789">
    <property type="term" value="C:endoplasmic reticulum membrane"/>
    <property type="evidence" value="ECO:0007669"/>
    <property type="project" value="TreeGrafter"/>
</dbReference>
<keyword evidence="10" id="KW-0445">Lipid transport</keyword>
<dbReference type="GO" id="GO:0005778">
    <property type="term" value="C:peroxisomal membrane"/>
    <property type="evidence" value="ECO:0007669"/>
    <property type="project" value="UniProtKB-SubCell"/>
</dbReference>
<dbReference type="SUPFAM" id="SSF56801">
    <property type="entry name" value="Acetyl-CoA synthetase-like"/>
    <property type="match status" value="1"/>
</dbReference>
<protein>
    <recommendedName>
        <fullName evidence="18">Very long-chain fatty acid transport protein</fullName>
    </recommendedName>
    <alternativeName>
        <fullName evidence="14">Long-chain-fatty-acid--CoA ligase</fullName>
    </alternativeName>
    <alternativeName>
        <fullName evidence="19">Very-long-chain acyl-CoA synthetase</fullName>
    </alternativeName>
</protein>
<sequence>MEALAPLAVEHRLVLLAVAVVAVNYLLGWTATVAASTQIVLAVLAVVATRYRRRLLIVCRTLPRDLTFVHRYLCIKWAASRYRRNNDSVPVIFGKGARRHPDRVLLRFNDEQWTYKDIDELSNRVANAFLAQGFKKGDTVALFMGNCPQYVCVWLGLSKIGVVIAFVNHNLRSMPLVHSVKVADCCAAVFSPELADAMLEVRGDFETPLRLFQLGGEGPKGGPVELLQPLLDGAAASAPDCTPPGYRDKLLYIYTSGTTGLPKAAILPHSRYLFATLAAVHSLQLKESDVIYNPLPLYHTTGGNVGIGCALVAGLTVVIRAKFSASAYFPDCAKYKCTVAQYIGEMCRYVLAVPPRPSDREHGVRLMLGNGMRPTIWRTFMERFNIPNVVELYGATEGNANIVNLDNTVGAVGFLPQSLPQSIYPVAIIKTNLETGEIIRNERGLCDRCGVDEPGMFIGLISNRDPTREFHGYVDKEASKKKVIEDVFVKGDKYFLTGDILVMDELGYMYFKDRTGETYRWKGENIATAEVEAAVGAVLGLRDVTVYGVEVPNAEGRVGMAAFADPDDTVSIEGLAQGVDKMLPSYARPVFLRKVAALEMTGTYKIKKYVLQKEAYDLNVVKDPLYIRSGKTYIPFTAQEFQSLQTGQIRL</sequence>
<evidence type="ECO:0000256" key="14">
    <source>
        <dbReference type="ARBA" id="ARBA00041297"/>
    </source>
</evidence>
<dbReference type="FunFam" id="3.40.50.12780:FF:000019">
    <property type="entry name" value="Long-chain fatty acid transporter"/>
    <property type="match status" value="1"/>
</dbReference>
<evidence type="ECO:0000259" key="21">
    <source>
        <dbReference type="Pfam" id="PF00501"/>
    </source>
</evidence>
<keyword evidence="8" id="KW-0067">ATP-binding</keyword>
<keyword evidence="22" id="KW-1185">Reference proteome</keyword>
<evidence type="ECO:0000256" key="9">
    <source>
        <dbReference type="ARBA" id="ARBA00022989"/>
    </source>
</evidence>
<dbReference type="Gene3D" id="3.30.300.30">
    <property type="match status" value="1"/>
</dbReference>
<keyword evidence="9 20" id="KW-1133">Transmembrane helix</keyword>
<organism evidence="23">
    <name type="scientific">Thrips palmi</name>
    <name type="common">Melon thrips</name>
    <dbReference type="NCBI Taxonomy" id="161013"/>
    <lineage>
        <taxon>Eukaryota</taxon>
        <taxon>Metazoa</taxon>
        <taxon>Ecdysozoa</taxon>
        <taxon>Arthropoda</taxon>
        <taxon>Hexapoda</taxon>
        <taxon>Insecta</taxon>
        <taxon>Pterygota</taxon>
        <taxon>Neoptera</taxon>
        <taxon>Paraneoptera</taxon>
        <taxon>Thysanoptera</taxon>
        <taxon>Terebrantia</taxon>
        <taxon>Thripoidea</taxon>
        <taxon>Thripidae</taxon>
        <taxon>Thrips</taxon>
    </lineage>
</organism>
<comment type="function">
    <text evidence="17">Acyl-CoA synthetase required for both the import of long chain fatty acids (LCFAs) (C14-C18) and the activation very long chain fatty acids (VLCFAs) (C20-C26) by esterification of the fatty acids into metabolically active CoA-thioesters for subsequent degradation or incorporation into phospholipids. The transport and fatty acyl-CoA synthetase activities are genetically separable and are thus independent activities. Esterifies VLCFAs in the peroxisome matrix. The VLCFAs are actively transported into peroxisomes by a PXA1-PXA2 heterodimeric transporter in the peroxisomal membrane.</text>
</comment>
<dbReference type="InterPro" id="IPR000873">
    <property type="entry name" value="AMP-dep_synth/lig_dom"/>
</dbReference>
<keyword evidence="11 20" id="KW-0472">Membrane</keyword>
<evidence type="ECO:0000313" key="22">
    <source>
        <dbReference type="Proteomes" id="UP000515158"/>
    </source>
</evidence>
<evidence type="ECO:0000256" key="7">
    <source>
        <dbReference type="ARBA" id="ARBA00022741"/>
    </source>
</evidence>
<gene>
    <name evidence="23" type="primary">LOC117639561</name>
</gene>
<dbReference type="InterPro" id="IPR020845">
    <property type="entry name" value="AMP-binding_CS"/>
</dbReference>
<evidence type="ECO:0000256" key="8">
    <source>
        <dbReference type="ARBA" id="ARBA00022840"/>
    </source>
</evidence>
<keyword evidence="5" id="KW-0436">Ligase</keyword>
<evidence type="ECO:0000256" key="11">
    <source>
        <dbReference type="ARBA" id="ARBA00023136"/>
    </source>
</evidence>
<dbReference type="InterPro" id="IPR042099">
    <property type="entry name" value="ANL_N_sf"/>
</dbReference>
<dbReference type="AlphaFoldDB" id="A0A6P8Y5I3"/>
<evidence type="ECO:0000256" key="10">
    <source>
        <dbReference type="ARBA" id="ARBA00023055"/>
    </source>
</evidence>
<comment type="subcellular location">
    <subcellularLocation>
        <location evidence="1">Cell membrane</location>
        <topology evidence="1">Multi-pass membrane protein</topology>
    </subcellularLocation>
    <subcellularLocation>
        <location evidence="15">Peroxisome membrane</location>
    </subcellularLocation>
</comment>
<keyword evidence="12" id="KW-0576">Peroxisome</keyword>
<dbReference type="PROSITE" id="PS00455">
    <property type="entry name" value="AMP_BINDING"/>
    <property type="match status" value="1"/>
</dbReference>
<evidence type="ECO:0000313" key="23">
    <source>
        <dbReference type="RefSeq" id="XP_034231246.1"/>
    </source>
</evidence>
<dbReference type="KEGG" id="tpal:117639561"/>
<dbReference type="GO" id="GO:0044539">
    <property type="term" value="P:long-chain fatty acid import into cell"/>
    <property type="evidence" value="ECO:0007669"/>
    <property type="project" value="TreeGrafter"/>
</dbReference>
<evidence type="ECO:0000256" key="15">
    <source>
        <dbReference type="ARBA" id="ARBA00046271"/>
    </source>
</evidence>
<comment type="catalytic activity">
    <reaction evidence="13">
        <text>a very long-chain fatty acid + ATP + CoA = a very long-chain fatty acyl-CoA + AMP + diphosphate</text>
        <dbReference type="Rhea" id="RHEA:54536"/>
        <dbReference type="ChEBI" id="CHEBI:30616"/>
        <dbReference type="ChEBI" id="CHEBI:33019"/>
        <dbReference type="ChEBI" id="CHEBI:57287"/>
        <dbReference type="ChEBI" id="CHEBI:58950"/>
        <dbReference type="ChEBI" id="CHEBI:138261"/>
        <dbReference type="ChEBI" id="CHEBI:456215"/>
    </reaction>
    <physiologicalReaction direction="left-to-right" evidence="13">
        <dbReference type="Rhea" id="RHEA:54537"/>
    </physiologicalReaction>
</comment>
<evidence type="ECO:0000256" key="12">
    <source>
        <dbReference type="ARBA" id="ARBA00023140"/>
    </source>
</evidence>
<dbReference type="GO" id="GO:0005324">
    <property type="term" value="F:long-chain fatty acid transmembrane transporter activity"/>
    <property type="evidence" value="ECO:0007669"/>
    <property type="project" value="TreeGrafter"/>
</dbReference>
<evidence type="ECO:0000256" key="20">
    <source>
        <dbReference type="SAM" id="Phobius"/>
    </source>
</evidence>
<dbReference type="FunFam" id="3.30.300.30:FF:000020">
    <property type="entry name" value="Long-chain fatty acid transporter"/>
    <property type="match status" value="1"/>
</dbReference>
<feature type="domain" description="AMP-dependent synthetase/ligase" evidence="21">
    <location>
        <begin position="96"/>
        <end position="404"/>
    </location>
</feature>
<dbReference type="GeneID" id="117639561"/>
<evidence type="ECO:0000256" key="5">
    <source>
        <dbReference type="ARBA" id="ARBA00022598"/>
    </source>
</evidence>
<dbReference type="OrthoDB" id="288590at2759"/>
<evidence type="ECO:0000256" key="6">
    <source>
        <dbReference type="ARBA" id="ARBA00022692"/>
    </source>
</evidence>
<dbReference type="InParanoid" id="A0A6P8Y5I3"/>
<dbReference type="Gene3D" id="3.40.50.12780">
    <property type="entry name" value="N-terminal domain of ligase-like"/>
    <property type="match status" value="1"/>
</dbReference>
<evidence type="ECO:0000256" key="18">
    <source>
        <dbReference type="ARBA" id="ARBA00068795"/>
    </source>
</evidence>